<sequence length="199" mass="20798">MAIQGFNPLGTSVASGSFYTDTTGYTQGVMEADPAARYSLVAGVISRTDTNIYYGGLPIVENISQLKSNPQASIQLATASDSVSGFTTFNQSNNLFTLGANQVPTTTGGGTINYLRLGCNARISLACDPALRKYIGTPLGAVKVAWDFTNNQLVEAGSDNALAVKIIAFGLQNSKTVTIDQSTQAITWNAAGTCALVLL</sequence>
<protein>
    <submittedName>
        <fullName evidence="1">Uncharacterized protein</fullName>
    </submittedName>
</protein>
<dbReference type="STRING" id="1088868.CIN_21570"/>
<dbReference type="eggNOG" id="ENOG5033VS0">
    <property type="taxonomic scope" value="Bacteria"/>
</dbReference>
<organism evidence="1 2">
    <name type="scientific">Commensalibacter intestini A911</name>
    <dbReference type="NCBI Taxonomy" id="1088868"/>
    <lineage>
        <taxon>Bacteria</taxon>
        <taxon>Pseudomonadati</taxon>
        <taxon>Pseudomonadota</taxon>
        <taxon>Alphaproteobacteria</taxon>
        <taxon>Acetobacterales</taxon>
        <taxon>Acetobacteraceae</taxon>
    </lineage>
</organism>
<reference evidence="1 2" key="1">
    <citation type="submission" date="2011-10" db="EMBL/GenBank/DDBJ databases">
        <title>Genome Sequence of Commensalibacter intestini A911, isolated from Drosophila gut.</title>
        <authorList>
            <person name="Lee W.-J."/>
            <person name="Kim E.-K."/>
        </authorList>
    </citation>
    <scope>NUCLEOTIDE SEQUENCE [LARGE SCALE GENOMIC DNA]</scope>
    <source>
        <strain evidence="1 2">A911</strain>
    </source>
</reference>
<dbReference type="Proteomes" id="UP000005939">
    <property type="component" value="Unassembled WGS sequence"/>
</dbReference>
<proteinExistence type="predicted"/>
<dbReference type="AlphaFoldDB" id="G6F3G1"/>
<name>G6F3G1_9PROT</name>
<gene>
    <name evidence="1" type="ORF">CIN_21570</name>
</gene>
<dbReference type="OrthoDB" id="9129574at2"/>
<dbReference type="EMBL" id="AGFR01000018">
    <property type="protein sequence ID" value="EHD12911.1"/>
    <property type="molecule type" value="Genomic_DNA"/>
</dbReference>
<accession>G6F3G1</accession>
<evidence type="ECO:0000313" key="2">
    <source>
        <dbReference type="Proteomes" id="UP000005939"/>
    </source>
</evidence>
<comment type="caution">
    <text evidence="1">The sequence shown here is derived from an EMBL/GenBank/DDBJ whole genome shotgun (WGS) entry which is preliminary data.</text>
</comment>
<dbReference type="RefSeq" id="WP_008855146.1">
    <property type="nucleotide sequence ID" value="NZ_AGFR01000018.1"/>
</dbReference>
<evidence type="ECO:0000313" key="1">
    <source>
        <dbReference type="EMBL" id="EHD12911.1"/>
    </source>
</evidence>